<dbReference type="InterPro" id="IPR001451">
    <property type="entry name" value="Hexapep"/>
</dbReference>
<evidence type="ECO:0000313" key="1">
    <source>
        <dbReference type="EMBL" id="HFZ09011.1"/>
    </source>
</evidence>
<proteinExistence type="predicted"/>
<accession>A0A7V3N4G5</accession>
<protein>
    <submittedName>
        <fullName evidence="1">Gamma carbonic anhydrase family protein</fullName>
    </submittedName>
</protein>
<dbReference type="EMBL" id="DTGG01000083">
    <property type="protein sequence ID" value="HFZ09011.1"/>
    <property type="molecule type" value="Genomic_DNA"/>
</dbReference>
<dbReference type="Pfam" id="PF00132">
    <property type="entry name" value="Hexapep"/>
    <property type="match status" value="2"/>
</dbReference>
<dbReference type="SUPFAM" id="SSF51161">
    <property type="entry name" value="Trimeric LpxA-like enzymes"/>
    <property type="match status" value="1"/>
</dbReference>
<dbReference type="AlphaFoldDB" id="A0A7V3N4G5"/>
<dbReference type="InterPro" id="IPR047324">
    <property type="entry name" value="LbH_gamma_CA-like"/>
</dbReference>
<organism evidence="1">
    <name type="scientific">candidate division CPR3 bacterium</name>
    <dbReference type="NCBI Taxonomy" id="2268181"/>
    <lineage>
        <taxon>Bacteria</taxon>
        <taxon>Bacteria division CPR3</taxon>
    </lineage>
</organism>
<name>A0A7V3N4G5_UNCC3</name>
<gene>
    <name evidence="1" type="ORF">ENV41_02625</name>
</gene>
<dbReference type="PANTHER" id="PTHR13061:SF29">
    <property type="entry name" value="GAMMA CARBONIC ANHYDRASE-LIKE 1, MITOCHONDRIAL-RELATED"/>
    <property type="match status" value="1"/>
</dbReference>
<reference evidence="1" key="1">
    <citation type="journal article" date="2020" name="mSystems">
        <title>Genome- and Community-Level Interaction Insights into Carbon Utilization and Element Cycling Functions of Hydrothermarchaeota in Hydrothermal Sediment.</title>
        <authorList>
            <person name="Zhou Z."/>
            <person name="Liu Y."/>
            <person name="Xu W."/>
            <person name="Pan J."/>
            <person name="Luo Z.H."/>
            <person name="Li M."/>
        </authorList>
    </citation>
    <scope>NUCLEOTIDE SEQUENCE [LARGE SCALE GENOMIC DNA]</scope>
    <source>
        <strain evidence="1">SpSt-757</strain>
    </source>
</reference>
<comment type="caution">
    <text evidence="1">The sequence shown here is derived from an EMBL/GenBank/DDBJ whole genome shotgun (WGS) entry which is preliminary data.</text>
</comment>
<dbReference type="PANTHER" id="PTHR13061">
    <property type="entry name" value="DYNACTIN SUBUNIT P25"/>
    <property type="match status" value="1"/>
</dbReference>
<dbReference type="CDD" id="cd04645">
    <property type="entry name" value="LbH_gamma_CA_like"/>
    <property type="match status" value="1"/>
</dbReference>
<dbReference type="InterPro" id="IPR011004">
    <property type="entry name" value="Trimer_LpxA-like_sf"/>
</dbReference>
<dbReference type="Gene3D" id="2.160.10.10">
    <property type="entry name" value="Hexapeptide repeat proteins"/>
    <property type="match status" value="1"/>
</dbReference>
<sequence>MSIVLPYKGISPRIGQGVFLAPNCVVVGDVTIGDYSSIWFGAVLRGDVEEIIVGKYTNIQDNVVVHGTKGKYNVVIGDCVTIGHNATVHATKIGSHVMIGMGAILLDGSEVGDYCIIGAGAVVPPGMKVEPESLVLGVPGKVVRKITKEEKEIIDNNWKNYLEYAREYLGGK</sequence>
<dbReference type="InterPro" id="IPR050484">
    <property type="entry name" value="Transf_Hexapept/Carb_Anhydrase"/>
</dbReference>